<dbReference type="InterPro" id="IPR007111">
    <property type="entry name" value="NACHT_NTPase"/>
</dbReference>
<dbReference type="AlphaFoldDB" id="A0A3S1A870"/>
<evidence type="ECO:0000313" key="7">
    <source>
        <dbReference type="EMBL" id="RUS95613.1"/>
    </source>
</evidence>
<keyword evidence="5" id="KW-0175">Coiled coil</keyword>
<dbReference type="InterPro" id="IPR027417">
    <property type="entry name" value="P-loop_NTPase"/>
</dbReference>
<sequence>MAKPNQSAKPRGVAATSGGIKKIKQRIAELEKQEIHKLNRKIWTQDYIVERTGVSLSTYKRFLSGKPVEPDFITWITQIFGLEPLDVVSSDEWNQAIVNLQPKQSKDIDWRLVCSKMLEKQQETQRLRRKATEMGFELNIYARLGLVERKQQQRRAGNIEPKQLNQLQPEVIAKIYQHDEFLQRFTEQNQGCKNRHTAIIGEAGAGKTTLLSKIASYIQKNTENLFVFISLSNLEGRSLQNYLIKQWLPEAMGVSYPELDVTPEIEKKFIKRFRQGSVRLLLDGVDEMQNTTPLHSIQSQLKDCLNQIRVVLTCRNNVWDASVNNEITGFDTFKAQEFESEQVNEFIENWFDGANDKQQGDLLKAKLQEPGRERIRDLVRNPLRLSLLCQTFDVNKGSFPETKAALYKRFILYLQEWKQHFYSVDWEIQKKLHKALGKLALAGINSDTKFIFRESVARQEMGNSLFELARDVIWLHQVHRDIQTDEPVFAFFHPNFQEYFAALAIDDWDYFLKHVPLNPEQGTYRIFEHQWKEVVLLWLGRDNIAEAKKAEFLSSLCEFEDKCGGFYKCQAFFLAVAAIAEFKTFPWSDSIIEQLVKFGVSEAYRYLNPIPLEARNLIIQTNQQKITQALVNLIKKCQDENIILLAIKELIKIEQTNQIIKPILNQLIEKTKDEYNYLMFVWNLGKIDKNKQIYIKLLAEFIQKSKNEENLWLAAHALSQLEIENLIAINTLQDLAENSQNQKVCKHCIYTLVGIAKFNPEAIIALGLIIESTQNVNVIKLAIYSLNDVAKHNSDVIYIIVEIINNVTNTDIATQLILVLRKIAQYNVNAIIELGRLSFENNNQEIQLHAMCHLTELSILNPSASCIFKLILNKLKLENYEQYTIMLYWINIIVKDYDVLLNKALKSKKYENYQFSEKDLEFLRLYAGEDNKKIVSNYSRQIQNPLNNDDIIQTAVFILSDKGIGDYQACTTLLKLIDKSQSQETRSIAIYSLKSILTQDLILKILTEFKIKLSSEIFETDFELYHEFYQLAWYCARNIAYPDFFKAWHYESSLIQSFKSQFTNIRLQLKAMEKTFPILINAYALENETDTSAISQEICNQIYLEALSDVEPLEVNNAPQLKRLILRFKNQLKTQKLAIIIENCQPSQELIAFCRKITDVVSIAWITDEPLEAPLRGFPPNQPNLLNAIQSWINEIE</sequence>
<comment type="similarity">
    <text evidence="1">Belongs to the CpcE/RpcE/PecE family.</text>
</comment>
<feature type="coiled-coil region" evidence="5">
    <location>
        <begin position="13"/>
        <end position="40"/>
    </location>
</feature>
<evidence type="ECO:0000256" key="5">
    <source>
        <dbReference type="SAM" id="Coils"/>
    </source>
</evidence>
<dbReference type="PANTHER" id="PTHR46844:SF1">
    <property type="entry name" value="SLR5058 PROTEIN"/>
    <property type="match status" value="1"/>
</dbReference>
<dbReference type="InterPro" id="IPR011989">
    <property type="entry name" value="ARM-like"/>
</dbReference>
<dbReference type="SUPFAM" id="SSF48371">
    <property type="entry name" value="ARM repeat"/>
    <property type="match status" value="1"/>
</dbReference>
<dbReference type="Pfam" id="PF05729">
    <property type="entry name" value="NACHT"/>
    <property type="match status" value="1"/>
</dbReference>
<evidence type="ECO:0000256" key="4">
    <source>
        <dbReference type="ARBA" id="ARBA00023239"/>
    </source>
</evidence>
<evidence type="ECO:0000256" key="2">
    <source>
        <dbReference type="ARBA" id="ARBA00022549"/>
    </source>
</evidence>
<dbReference type="Gene3D" id="1.25.10.10">
    <property type="entry name" value="Leucine-rich Repeat Variant"/>
    <property type="match status" value="1"/>
</dbReference>
<protein>
    <recommendedName>
        <fullName evidence="6">NACHT domain-containing protein</fullName>
    </recommendedName>
</protein>
<dbReference type="InterPro" id="IPR054570">
    <property type="entry name" value="NCC-H_dom"/>
</dbReference>
<dbReference type="Gene3D" id="3.40.50.300">
    <property type="entry name" value="P-loop containing nucleotide triphosphate hydrolases"/>
    <property type="match status" value="1"/>
</dbReference>
<name>A0A3S1A870_9CYAN</name>
<evidence type="ECO:0000256" key="3">
    <source>
        <dbReference type="ARBA" id="ARBA00022738"/>
    </source>
</evidence>
<gene>
    <name evidence="7" type="ORF">DSM106972_089690</name>
</gene>
<dbReference type="GO" id="GO:0016829">
    <property type="term" value="F:lyase activity"/>
    <property type="evidence" value="ECO:0007669"/>
    <property type="project" value="UniProtKB-KW"/>
</dbReference>
<dbReference type="Proteomes" id="UP000271624">
    <property type="component" value="Unassembled WGS sequence"/>
</dbReference>
<evidence type="ECO:0000259" key="6">
    <source>
        <dbReference type="PROSITE" id="PS50837"/>
    </source>
</evidence>
<dbReference type="InterPro" id="IPR003593">
    <property type="entry name" value="AAA+_ATPase"/>
</dbReference>
<feature type="domain" description="NACHT" evidence="6">
    <location>
        <begin position="195"/>
        <end position="288"/>
    </location>
</feature>
<dbReference type="Pfam" id="PF22724">
    <property type="entry name" value="NCAB1"/>
    <property type="match status" value="1"/>
</dbReference>
<keyword evidence="3" id="KW-0605">Phycobilisome</keyword>
<dbReference type="Pfam" id="PF22730">
    <property type="entry name" value="NCC-H"/>
    <property type="match status" value="1"/>
</dbReference>
<dbReference type="EMBL" id="RSCL01000040">
    <property type="protein sequence ID" value="RUS95613.1"/>
    <property type="molecule type" value="Genomic_DNA"/>
</dbReference>
<accession>A0A3S1A870</accession>
<reference evidence="7" key="1">
    <citation type="submission" date="2018-12" db="EMBL/GenBank/DDBJ databases">
        <authorList>
            <person name="Will S."/>
            <person name="Neumann-Schaal M."/>
            <person name="Henke P."/>
        </authorList>
    </citation>
    <scope>NUCLEOTIDE SEQUENCE</scope>
    <source>
        <strain evidence="7">PCC 7102</strain>
    </source>
</reference>
<dbReference type="PANTHER" id="PTHR46844">
    <property type="entry name" value="SLR5058 PROTEIN"/>
    <property type="match status" value="1"/>
</dbReference>
<evidence type="ECO:0000256" key="1">
    <source>
        <dbReference type="ARBA" id="ARBA00009299"/>
    </source>
</evidence>
<dbReference type="GO" id="GO:0030089">
    <property type="term" value="C:phycobilisome"/>
    <property type="evidence" value="ECO:0007669"/>
    <property type="project" value="UniProtKB-KW"/>
</dbReference>
<organism evidence="7 8">
    <name type="scientific">Dulcicalothrix desertica PCC 7102</name>
    <dbReference type="NCBI Taxonomy" id="232991"/>
    <lineage>
        <taxon>Bacteria</taxon>
        <taxon>Bacillati</taxon>
        <taxon>Cyanobacteriota</taxon>
        <taxon>Cyanophyceae</taxon>
        <taxon>Nostocales</taxon>
        <taxon>Calotrichaceae</taxon>
        <taxon>Dulcicalothrix</taxon>
    </lineage>
</organism>
<dbReference type="SUPFAM" id="SSF52540">
    <property type="entry name" value="P-loop containing nucleoside triphosphate hydrolases"/>
    <property type="match status" value="1"/>
</dbReference>
<dbReference type="InterPro" id="IPR016024">
    <property type="entry name" value="ARM-type_fold"/>
</dbReference>
<keyword evidence="8" id="KW-1185">Reference proteome</keyword>
<evidence type="ECO:0000313" key="8">
    <source>
        <dbReference type="Proteomes" id="UP000271624"/>
    </source>
</evidence>
<keyword evidence="4" id="KW-0456">Lyase</keyword>
<comment type="caution">
    <text evidence="7">The sequence shown here is derived from an EMBL/GenBank/DDBJ whole genome shotgun (WGS) entry which is preliminary data.</text>
</comment>
<dbReference type="SMART" id="SM00382">
    <property type="entry name" value="AAA"/>
    <property type="match status" value="1"/>
</dbReference>
<dbReference type="InterPro" id="IPR054611">
    <property type="entry name" value="NCAB"/>
</dbReference>
<dbReference type="PROSITE" id="PS50837">
    <property type="entry name" value="NACHT"/>
    <property type="match status" value="1"/>
</dbReference>
<keyword evidence="2" id="KW-0042">Antenna complex</keyword>
<proteinExistence type="inferred from homology"/>
<reference evidence="7" key="2">
    <citation type="journal article" date="2019" name="Genome Biol. Evol.">
        <title>Day and night: Metabolic profiles and evolutionary relationships of six axenic non-marine cyanobacteria.</title>
        <authorList>
            <person name="Will S.E."/>
            <person name="Henke P."/>
            <person name="Boedeker C."/>
            <person name="Huang S."/>
            <person name="Brinkmann H."/>
            <person name="Rohde M."/>
            <person name="Jarek M."/>
            <person name="Friedl T."/>
            <person name="Seufert S."/>
            <person name="Schumacher M."/>
            <person name="Overmann J."/>
            <person name="Neumann-Schaal M."/>
            <person name="Petersen J."/>
        </authorList>
    </citation>
    <scope>NUCLEOTIDE SEQUENCE [LARGE SCALE GENOMIC DNA]</scope>
    <source>
        <strain evidence="7">PCC 7102</strain>
    </source>
</reference>